<dbReference type="Proteomes" id="UP000019364">
    <property type="component" value="Unassembled WGS sequence"/>
</dbReference>
<organism evidence="2 3">
    <name type="scientific">Paenibacillus pini JCM 16418</name>
    <dbReference type="NCBI Taxonomy" id="1236976"/>
    <lineage>
        <taxon>Bacteria</taxon>
        <taxon>Bacillati</taxon>
        <taxon>Bacillota</taxon>
        <taxon>Bacilli</taxon>
        <taxon>Bacillales</taxon>
        <taxon>Paenibacillaceae</taxon>
        <taxon>Paenibacillus</taxon>
    </lineage>
</organism>
<sequence>MLWVLIALLIFIFQMATILLLEFRHPSKAVAWMFILFCCPLIGFAVYYFVAQDYKKRRQVRTRGSKLFREIRSTLRSQANRVNNVRDMHGKDFQHQQRLFNLLNRLSENPITGCNRSEVLTDGEAAFGAMLEAMEQAKDHIHIEFYIFRNDIIGTQFQEVMIRKAKAGLKIRFICDGLGSYA</sequence>
<gene>
    <name evidence="2" type="ORF">JCM16418_2128</name>
</gene>
<evidence type="ECO:0000313" key="2">
    <source>
        <dbReference type="EMBL" id="GAF08090.1"/>
    </source>
</evidence>
<evidence type="ECO:0000256" key="1">
    <source>
        <dbReference type="SAM" id="Phobius"/>
    </source>
</evidence>
<dbReference type="EMBL" id="BAVZ01000005">
    <property type="protein sequence ID" value="GAF08090.1"/>
    <property type="molecule type" value="Genomic_DNA"/>
</dbReference>
<evidence type="ECO:0000313" key="3">
    <source>
        <dbReference type="Proteomes" id="UP000019364"/>
    </source>
</evidence>
<dbReference type="STRING" id="1236976.JCM16418_2128"/>
<dbReference type="PANTHER" id="PTHR21248">
    <property type="entry name" value="CARDIOLIPIN SYNTHASE"/>
    <property type="match status" value="1"/>
</dbReference>
<dbReference type="eggNOG" id="COG1502">
    <property type="taxonomic scope" value="Bacteria"/>
</dbReference>
<proteinExistence type="predicted"/>
<name>W7YB84_9BACL</name>
<feature type="transmembrane region" description="Helical" evidence="1">
    <location>
        <begin position="30"/>
        <end position="51"/>
    </location>
</feature>
<accession>W7YB84</accession>
<dbReference type="SUPFAM" id="SSF56024">
    <property type="entry name" value="Phospholipase D/nuclease"/>
    <property type="match status" value="1"/>
</dbReference>
<protein>
    <submittedName>
        <fullName evidence="2">Cardiolipin synthetase</fullName>
    </submittedName>
</protein>
<dbReference type="PANTHER" id="PTHR21248:SF22">
    <property type="entry name" value="PHOSPHOLIPASE D"/>
    <property type="match status" value="1"/>
</dbReference>
<keyword evidence="1" id="KW-0812">Transmembrane</keyword>
<dbReference type="Gene3D" id="3.30.870.10">
    <property type="entry name" value="Endonuclease Chain A"/>
    <property type="match status" value="1"/>
</dbReference>
<reference evidence="2 3" key="1">
    <citation type="journal article" date="2014" name="Genome Announc.">
        <title>Draft Genome Sequence of Paenibacillus pini JCM 16418T, Isolated from the Rhizosphere of Pine Tree.</title>
        <authorList>
            <person name="Yuki M."/>
            <person name="Oshima K."/>
            <person name="Suda W."/>
            <person name="Oshida Y."/>
            <person name="Kitamura K."/>
            <person name="Iida Y."/>
            <person name="Hattori M."/>
            <person name="Ohkuma M."/>
        </authorList>
    </citation>
    <scope>NUCLEOTIDE SEQUENCE [LARGE SCALE GENOMIC DNA]</scope>
    <source>
        <strain evidence="2 3">JCM 16418</strain>
    </source>
</reference>
<dbReference type="AlphaFoldDB" id="W7YB84"/>
<keyword evidence="1" id="KW-1133">Transmembrane helix</keyword>
<keyword evidence="3" id="KW-1185">Reference proteome</keyword>
<keyword evidence="1" id="KW-0472">Membrane</keyword>
<comment type="caution">
    <text evidence="2">The sequence shown here is derived from an EMBL/GenBank/DDBJ whole genome shotgun (WGS) entry which is preliminary data.</text>
</comment>